<dbReference type="GO" id="GO:0006508">
    <property type="term" value="P:proteolysis"/>
    <property type="evidence" value="ECO:0007669"/>
    <property type="project" value="UniProtKB-KW"/>
</dbReference>
<dbReference type="Proteomes" id="UP000331127">
    <property type="component" value="Unassembled WGS sequence"/>
</dbReference>
<organism evidence="9 10">
    <name type="scientific">Acrocarpospora macrocephala</name>
    <dbReference type="NCBI Taxonomy" id="150177"/>
    <lineage>
        <taxon>Bacteria</taxon>
        <taxon>Bacillati</taxon>
        <taxon>Actinomycetota</taxon>
        <taxon>Actinomycetes</taxon>
        <taxon>Streptosporangiales</taxon>
        <taxon>Streptosporangiaceae</taxon>
        <taxon>Acrocarpospora</taxon>
    </lineage>
</organism>
<evidence type="ECO:0000256" key="7">
    <source>
        <dbReference type="SAM" id="SignalP"/>
    </source>
</evidence>
<keyword evidence="3 5" id="KW-0378">Hydrolase</keyword>
<dbReference type="FunFam" id="3.40.50.200:FF:000014">
    <property type="entry name" value="Proteinase K"/>
    <property type="match status" value="1"/>
</dbReference>
<dbReference type="InterPro" id="IPR000209">
    <property type="entry name" value="Peptidase_S8/S53_dom"/>
</dbReference>
<dbReference type="InterPro" id="IPR036852">
    <property type="entry name" value="Peptidase_S8/S53_dom_sf"/>
</dbReference>
<dbReference type="PANTHER" id="PTHR43806">
    <property type="entry name" value="PEPTIDASE S8"/>
    <property type="match status" value="1"/>
</dbReference>
<dbReference type="InterPro" id="IPR023827">
    <property type="entry name" value="Peptidase_S8_Asp-AS"/>
</dbReference>
<feature type="active site" description="Charge relay system" evidence="5">
    <location>
        <position position="320"/>
    </location>
</feature>
<evidence type="ECO:0000256" key="3">
    <source>
        <dbReference type="ARBA" id="ARBA00022801"/>
    </source>
</evidence>
<dbReference type="Gene3D" id="3.40.50.200">
    <property type="entry name" value="Peptidase S8/S53 domain"/>
    <property type="match status" value="1"/>
</dbReference>
<reference evidence="9 10" key="1">
    <citation type="submission" date="2019-10" db="EMBL/GenBank/DDBJ databases">
        <title>Whole genome shotgun sequence of Acrocarpospora macrocephala NBRC 16266.</title>
        <authorList>
            <person name="Ichikawa N."/>
            <person name="Kimura A."/>
            <person name="Kitahashi Y."/>
            <person name="Komaki H."/>
            <person name="Oguchi A."/>
        </authorList>
    </citation>
    <scope>NUCLEOTIDE SEQUENCE [LARGE SCALE GENOMIC DNA]</scope>
    <source>
        <strain evidence="9 10">NBRC 16266</strain>
    </source>
</reference>
<dbReference type="PRINTS" id="PR00723">
    <property type="entry name" value="SUBTILISIN"/>
</dbReference>
<dbReference type="Pfam" id="PF00082">
    <property type="entry name" value="Peptidase_S8"/>
    <property type="match status" value="1"/>
</dbReference>
<dbReference type="InterPro" id="IPR023828">
    <property type="entry name" value="Peptidase_S8_Ser-AS"/>
</dbReference>
<dbReference type="RefSeq" id="WP_155361450.1">
    <property type="nucleotide sequence ID" value="NZ_BAAAHL010000025.1"/>
</dbReference>
<keyword evidence="10" id="KW-1185">Reference proteome</keyword>
<dbReference type="EMBL" id="BLAE01000101">
    <property type="protein sequence ID" value="GES16424.1"/>
    <property type="molecule type" value="Genomic_DNA"/>
</dbReference>
<name>A0A5M3X5N6_9ACTN</name>
<accession>A0A5M3X5N6</accession>
<dbReference type="SUPFAM" id="SSF52743">
    <property type="entry name" value="Subtilisin-like"/>
    <property type="match status" value="1"/>
</dbReference>
<evidence type="ECO:0000259" key="8">
    <source>
        <dbReference type="Pfam" id="PF00082"/>
    </source>
</evidence>
<dbReference type="PANTHER" id="PTHR43806:SF11">
    <property type="entry name" value="CEREVISIN-RELATED"/>
    <property type="match status" value="1"/>
</dbReference>
<dbReference type="InterPro" id="IPR034193">
    <property type="entry name" value="PCSK9_ProteinaseK-like"/>
</dbReference>
<dbReference type="PROSITE" id="PS00137">
    <property type="entry name" value="SUBTILASE_HIS"/>
    <property type="match status" value="1"/>
</dbReference>
<proteinExistence type="inferred from homology"/>
<feature type="active site" description="Charge relay system" evidence="5">
    <location>
        <position position="139"/>
    </location>
</feature>
<sequence>MRRFGLYPTAAVATALATTAALATATPGGVAALRRAVDDGLRPYIVTTRDVRDAWELGARLRVTRYYAAVLPGFVAWLSPDQVVQLSASRRVTGIEPDRLVEAQDVSWGLDRLNQRELPLDGRFGAHGSGRGVTVYVLDTGIDPTHREFGGRAAAAFDATGGDGYDCSGHGTHVAGIVGGARVGVAPAARIEAVRVLGCDGTGTVSDVIAGLDWVRTNAEGPSIANLSLGSPRSRALDTATTALVKSGVLVVAAAGNAGADACESSPASAYGVFGVAASDESDQRAPFSNYGRCVDLYAPGVDIVSTWPDNTLRRLSGTSMASPYVAGVAALKLGANQSETPTSLFTWLKSTATGGVIVKNQGRTPNRLLNTASL</sequence>
<dbReference type="InterPro" id="IPR015500">
    <property type="entry name" value="Peptidase_S8_subtilisin-rel"/>
</dbReference>
<dbReference type="GO" id="GO:0005615">
    <property type="term" value="C:extracellular space"/>
    <property type="evidence" value="ECO:0007669"/>
    <property type="project" value="TreeGrafter"/>
</dbReference>
<comment type="caution">
    <text evidence="9">The sequence shown here is derived from an EMBL/GenBank/DDBJ whole genome shotgun (WGS) entry which is preliminary data.</text>
</comment>
<evidence type="ECO:0000313" key="10">
    <source>
        <dbReference type="Proteomes" id="UP000331127"/>
    </source>
</evidence>
<evidence type="ECO:0000313" key="9">
    <source>
        <dbReference type="EMBL" id="GES16424.1"/>
    </source>
</evidence>
<protein>
    <recommendedName>
        <fullName evidence="8">Peptidase S8/S53 domain-containing protein</fullName>
    </recommendedName>
</protein>
<dbReference type="PROSITE" id="PS51892">
    <property type="entry name" value="SUBTILASE"/>
    <property type="match status" value="1"/>
</dbReference>
<feature type="signal peptide" evidence="7">
    <location>
        <begin position="1"/>
        <end position="23"/>
    </location>
</feature>
<dbReference type="OrthoDB" id="9766923at2"/>
<dbReference type="GO" id="GO:0004252">
    <property type="term" value="F:serine-type endopeptidase activity"/>
    <property type="evidence" value="ECO:0007669"/>
    <property type="project" value="UniProtKB-UniRule"/>
</dbReference>
<dbReference type="InterPro" id="IPR022398">
    <property type="entry name" value="Peptidase_S8_His-AS"/>
</dbReference>
<feature type="chain" id="PRO_5024317179" description="Peptidase S8/S53 domain-containing protein" evidence="7">
    <location>
        <begin position="24"/>
        <end position="375"/>
    </location>
</feature>
<evidence type="ECO:0000256" key="2">
    <source>
        <dbReference type="ARBA" id="ARBA00022670"/>
    </source>
</evidence>
<comment type="similarity">
    <text evidence="1 5 6">Belongs to the peptidase S8 family.</text>
</comment>
<evidence type="ECO:0000256" key="1">
    <source>
        <dbReference type="ARBA" id="ARBA00011073"/>
    </source>
</evidence>
<keyword evidence="2 5" id="KW-0645">Protease</keyword>
<dbReference type="InterPro" id="IPR050131">
    <property type="entry name" value="Peptidase_S8_subtilisin-like"/>
</dbReference>
<keyword evidence="7" id="KW-0732">Signal</keyword>
<keyword evidence="4 5" id="KW-0720">Serine protease</keyword>
<gene>
    <name evidence="9" type="ORF">Amac_100220</name>
</gene>
<dbReference type="CDD" id="cd04077">
    <property type="entry name" value="Peptidases_S8_PCSK9_ProteinaseK_like"/>
    <property type="match status" value="1"/>
</dbReference>
<dbReference type="AlphaFoldDB" id="A0A5M3X5N6"/>
<feature type="domain" description="Peptidase S8/S53" evidence="8">
    <location>
        <begin position="130"/>
        <end position="355"/>
    </location>
</feature>
<dbReference type="PROSITE" id="PS00136">
    <property type="entry name" value="SUBTILASE_ASP"/>
    <property type="match status" value="1"/>
</dbReference>
<feature type="active site" description="Charge relay system" evidence="5">
    <location>
        <position position="170"/>
    </location>
</feature>
<dbReference type="PROSITE" id="PS00138">
    <property type="entry name" value="SUBTILASE_SER"/>
    <property type="match status" value="1"/>
</dbReference>
<evidence type="ECO:0000256" key="4">
    <source>
        <dbReference type="ARBA" id="ARBA00022825"/>
    </source>
</evidence>
<evidence type="ECO:0000256" key="5">
    <source>
        <dbReference type="PROSITE-ProRule" id="PRU01240"/>
    </source>
</evidence>
<evidence type="ECO:0000256" key="6">
    <source>
        <dbReference type="RuleBase" id="RU003355"/>
    </source>
</evidence>